<dbReference type="GO" id="GO:0005829">
    <property type="term" value="C:cytosol"/>
    <property type="evidence" value="ECO:0007669"/>
    <property type="project" value="TreeGrafter"/>
</dbReference>
<proteinExistence type="predicted"/>
<dbReference type="Proteomes" id="UP000030351">
    <property type="component" value="Unassembled WGS sequence"/>
</dbReference>
<dbReference type="InterPro" id="IPR035902">
    <property type="entry name" value="Nuc_phospho_transferase"/>
</dbReference>
<dbReference type="SUPFAM" id="SSF52418">
    <property type="entry name" value="Nucleoside phosphorylase/phosphoribosyltransferase catalytic domain"/>
    <property type="match status" value="1"/>
</dbReference>
<keyword evidence="1" id="KW-0328">Glycosyltransferase</keyword>
<dbReference type="InterPro" id="IPR005940">
    <property type="entry name" value="Anthranilate_Pribosyl_Tfrase"/>
</dbReference>
<dbReference type="Gene3D" id="3.40.1030.10">
    <property type="entry name" value="Nucleoside phosphorylase/phosphoribosyltransferase catalytic domain"/>
    <property type="match status" value="1"/>
</dbReference>
<dbReference type="AlphaFoldDB" id="A0A0A3YRU3"/>
<feature type="domain" description="Glycosyl transferase family 3 N-terminal" evidence="3">
    <location>
        <begin position="5"/>
        <end position="69"/>
    </location>
</feature>
<evidence type="ECO:0000313" key="5">
    <source>
        <dbReference type="Proteomes" id="UP000030351"/>
    </source>
</evidence>
<name>A0A0A3YRU3_9GAMM</name>
<dbReference type="RefSeq" id="WP_034896536.1">
    <property type="nucleotide sequence ID" value="NZ_JRUQ01000055.1"/>
</dbReference>
<dbReference type="GO" id="GO:0004048">
    <property type="term" value="F:anthranilate phosphoribosyltransferase activity"/>
    <property type="evidence" value="ECO:0007669"/>
    <property type="project" value="InterPro"/>
</dbReference>
<accession>A0A0A3YRU3</accession>
<dbReference type="PANTHER" id="PTHR43285">
    <property type="entry name" value="ANTHRANILATE PHOSPHORIBOSYLTRANSFERASE"/>
    <property type="match status" value="1"/>
</dbReference>
<evidence type="ECO:0000256" key="2">
    <source>
        <dbReference type="ARBA" id="ARBA00022679"/>
    </source>
</evidence>
<dbReference type="InterPro" id="IPR036320">
    <property type="entry name" value="Glycosyl_Trfase_fam3_N_dom_sf"/>
</dbReference>
<protein>
    <submittedName>
        <fullName evidence="4">Glycosyl transferase</fullName>
    </submittedName>
</protein>
<dbReference type="STRING" id="371042.NG99_19370"/>
<dbReference type="PANTHER" id="PTHR43285:SF4">
    <property type="entry name" value="TRANSFERASE"/>
    <property type="match status" value="1"/>
</dbReference>
<dbReference type="OrthoDB" id="9768896at2"/>
<dbReference type="EMBL" id="JRUQ01000055">
    <property type="protein sequence ID" value="KGT89492.1"/>
    <property type="molecule type" value="Genomic_DNA"/>
</dbReference>
<comment type="caution">
    <text evidence="4">The sequence shown here is derived from an EMBL/GenBank/DDBJ whole genome shotgun (WGS) entry which is preliminary data.</text>
</comment>
<organism evidence="4 5">
    <name type="scientific">Erwinia typographi</name>
    <dbReference type="NCBI Taxonomy" id="371042"/>
    <lineage>
        <taxon>Bacteria</taxon>
        <taxon>Pseudomonadati</taxon>
        <taxon>Pseudomonadota</taxon>
        <taxon>Gammaproteobacteria</taxon>
        <taxon>Enterobacterales</taxon>
        <taxon>Erwiniaceae</taxon>
        <taxon>Erwinia</taxon>
    </lineage>
</organism>
<evidence type="ECO:0000259" key="3">
    <source>
        <dbReference type="Pfam" id="PF02885"/>
    </source>
</evidence>
<dbReference type="SUPFAM" id="SSF47648">
    <property type="entry name" value="Nucleoside phosphorylase/phosphoribosyltransferase N-terminal domain"/>
    <property type="match status" value="1"/>
</dbReference>
<dbReference type="GO" id="GO:0000162">
    <property type="term" value="P:L-tryptophan biosynthetic process"/>
    <property type="evidence" value="ECO:0007669"/>
    <property type="project" value="InterPro"/>
</dbReference>
<keyword evidence="2 4" id="KW-0808">Transferase</keyword>
<dbReference type="Gene3D" id="1.20.970.10">
    <property type="entry name" value="Transferase, Pyrimidine Nucleoside Phosphorylase, Chain C"/>
    <property type="match status" value="1"/>
</dbReference>
<dbReference type="NCBIfam" id="NF006005">
    <property type="entry name" value="PRK08136.1"/>
    <property type="match status" value="1"/>
</dbReference>
<dbReference type="InterPro" id="IPR017459">
    <property type="entry name" value="Glycosyl_Trfase_fam3_N_dom"/>
</dbReference>
<evidence type="ECO:0000256" key="1">
    <source>
        <dbReference type="ARBA" id="ARBA00022676"/>
    </source>
</evidence>
<reference evidence="4 5" key="1">
    <citation type="submission" date="2014-10" db="EMBL/GenBank/DDBJ databases">
        <title>Genome sequence of Erwinia typographi M043b.</title>
        <authorList>
            <person name="Chan K.-G."/>
            <person name="Tan W.-S."/>
        </authorList>
    </citation>
    <scope>NUCLEOTIDE SEQUENCE [LARGE SCALE GENOMIC DNA]</scope>
    <source>
        <strain evidence="4 5">M043b</strain>
    </source>
</reference>
<evidence type="ECO:0000313" key="4">
    <source>
        <dbReference type="EMBL" id="KGT89492.1"/>
    </source>
</evidence>
<dbReference type="eggNOG" id="COG0547">
    <property type="taxonomic scope" value="Bacteria"/>
</dbReference>
<dbReference type="Pfam" id="PF02885">
    <property type="entry name" value="Glycos_trans_3N"/>
    <property type="match status" value="1"/>
</dbReference>
<sequence>MEYNKIIKEVGRGKNHARDLDFDTARELYRRMLAGEVPDLELGGILIALRIKGEGEEEMPGFYQAMQERVIQLTPPANLPMPVVIPSYNGARRQGNLTPLLALLLSRLGFPVLVHGVSHDPTRVTSEAIFQALGVQAVQSAEQAQQKLEQGEPVFMTVATLCAPLDRQLALRWKMGVRNSAHTLAKLATPFAEQAALRLSSVSHPEYIPRVGKFFQAVGGRALLLNGTEGEVYANPLRCPAISLIAAGEPEVLLPRQEETPMDRDALPAAKDAETTAAWTRRCLQGEIAVPESLRQQIACCYVATGRAADIANALAQIESAGF</sequence>
<keyword evidence="5" id="KW-1185">Reference proteome</keyword>
<gene>
    <name evidence="4" type="ORF">NG99_19370</name>
</gene>